<gene>
    <name evidence="8" type="ORF">AB3G34_12790</name>
</gene>
<sequence>MKNKTFTITDHLLASQGQRFLNLLLDLLFIYIIILSVGTSIILIADVANKFTVSDWVETLSWAAILSYGLLILFLYYFLTEVYFSRTLAKLVTRTIVVKSDGLKPTIDMIFIRTICRFIPFEGLSYLGSVSWGWHDRFSGTYVVKKRKLAKSIQYFNHPEEFGRAE</sequence>
<keyword evidence="5 6" id="KW-0472">Membrane</keyword>
<organism evidence="8">
    <name type="scientific">Flavobacterium sp. WC2409</name>
    <dbReference type="NCBI Taxonomy" id="3234139"/>
    <lineage>
        <taxon>Bacteria</taxon>
        <taxon>Pseudomonadati</taxon>
        <taxon>Bacteroidota</taxon>
        <taxon>Flavobacteriia</taxon>
        <taxon>Flavobacteriales</taxon>
        <taxon>Flavobacteriaceae</taxon>
        <taxon>Flavobacterium</taxon>
    </lineage>
</organism>
<dbReference type="AlphaFoldDB" id="A0AB39W1W8"/>
<evidence type="ECO:0000256" key="2">
    <source>
        <dbReference type="ARBA" id="ARBA00022475"/>
    </source>
</evidence>
<keyword evidence="4 6" id="KW-1133">Transmembrane helix</keyword>
<protein>
    <submittedName>
        <fullName evidence="8">RDD family protein</fullName>
    </submittedName>
</protein>
<keyword evidence="2" id="KW-1003">Cell membrane</keyword>
<dbReference type="InterPro" id="IPR010432">
    <property type="entry name" value="RDD"/>
</dbReference>
<dbReference type="InterPro" id="IPR051791">
    <property type="entry name" value="Pra-immunoreactive"/>
</dbReference>
<evidence type="ECO:0000256" key="6">
    <source>
        <dbReference type="SAM" id="Phobius"/>
    </source>
</evidence>
<feature type="transmembrane region" description="Helical" evidence="6">
    <location>
        <begin position="20"/>
        <end position="45"/>
    </location>
</feature>
<name>A0AB39W1W8_9FLAO</name>
<dbReference type="RefSeq" id="WP_367772295.1">
    <property type="nucleotide sequence ID" value="NZ_CP165625.1"/>
</dbReference>
<accession>A0AB39W1W8</accession>
<dbReference type="EMBL" id="CP165625">
    <property type="protein sequence ID" value="XDU94757.1"/>
    <property type="molecule type" value="Genomic_DNA"/>
</dbReference>
<comment type="subcellular location">
    <subcellularLocation>
        <location evidence="1">Cell membrane</location>
        <topology evidence="1">Multi-pass membrane protein</topology>
    </subcellularLocation>
</comment>
<dbReference type="GO" id="GO:0005886">
    <property type="term" value="C:plasma membrane"/>
    <property type="evidence" value="ECO:0007669"/>
    <property type="project" value="UniProtKB-SubCell"/>
</dbReference>
<feature type="domain" description="RDD" evidence="7">
    <location>
        <begin position="14"/>
        <end position="126"/>
    </location>
</feature>
<proteinExistence type="predicted"/>
<dbReference type="PANTHER" id="PTHR36115:SF4">
    <property type="entry name" value="MEMBRANE PROTEIN"/>
    <property type="match status" value="1"/>
</dbReference>
<evidence type="ECO:0000256" key="3">
    <source>
        <dbReference type="ARBA" id="ARBA00022692"/>
    </source>
</evidence>
<evidence type="ECO:0000259" key="7">
    <source>
        <dbReference type="Pfam" id="PF06271"/>
    </source>
</evidence>
<keyword evidence="3 6" id="KW-0812">Transmembrane</keyword>
<feature type="transmembrane region" description="Helical" evidence="6">
    <location>
        <begin position="65"/>
        <end position="84"/>
    </location>
</feature>
<reference evidence="8" key="1">
    <citation type="submission" date="2024-07" db="EMBL/GenBank/DDBJ databases">
        <authorList>
            <person name="Biller S.J."/>
        </authorList>
    </citation>
    <scope>NUCLEOTIDE SEQUENCE</scope>
    <source>
        <strain evidence="8">WC2409</strain>
    </source>
</reference>
<evidence type="ECO:0000256" key="4">
    <source>
        <dbReference type="ARBA" id="ARBA00022989"/>
    </source>
</evidence>
<evidence type="ECO:0000256" key="1">
    <source>
        <dbReference type="ARBA" id="ARBA00004651"/>
    </source>
</evidence>
<dbReference type="PANTHER" id="PTHR36115">
    <property type="entry name" value="PROLINE-RICH ANTIGEN HOMOLOG-RELATED"/>
    <property type="match status" value="1"/>
</dbReference>
<evidence type="ECO:0000313" key="8">
    <source>
        <dbReference type="EMBL" id="XDU94757.1"/>
    </source>
</evidence>
<dbReference type="Pfam" id="PF06271">
    <property type="entry name" value="RDD"/>
    <property type="match status" value="1"/>
</dbReference>
<evidence type="ECO:0000256" key="5">
    <source>
        <dbReference type="ARBA" id="ARBA00023136"/>
    </source>
</evidence>